<evidence type="ECO:0000256" key="2">
    <source>
        <dbReference type="ARBA" id="ARBA00004477"/>
    </source>
</evidence>
<feature type="transmembrane region" description="Helical" evidence="17">
    <location>
        <begin position="148"/>
        <end position="170"/>
    </location>
</feature>
<sequence length="789" mass="87402">MAMRANQHLSMRLAWYAGASTALAVSVVISAFHQRANFYSAMVYLAQSNFCLLALINFIYIVYGAFMFGLQRVCFGRLRAVEVDQLSDRAWVAITETCLAMTIFREEIGAWFLVMFTSLVTGKVWGWIGDGRLEILEQQPPANPRLFHTRLTVSLLMSTIYDLWLLRYCISTVIQQARPNMMVMFLFEFAVLSASSLRTNARYALALVDAKIVANQTKQRLAERRQEVREQRDQMLREREAAEAEGREHTISEHDIPNPDDIEEMDIEVPGWEAKGQWVLSLELFTDFIKLAIYVAFFTVLLMFYGLPVHIMRDVYITASAFFKRLSALLKYRRAIQSMSKYADATAEDLDREDTCIICREEMRPWNPEANPGAVERTRPKKLPCGHILHFGCLRSWLERQQVCPTCRSPVVLDGPPPRIAALASSQGRGPNLSHRNSPAKANSTTSSAMSRRRFKDPAKMTTVPTLRTTTPAPRTTTSLNPLPTTPDQELDAFLNGEMGGASPAASTSILSPAFDNLVNREIASLSSLQHMQHELQTASLLLGELVRLRQLRAATSNTTTTTTTTHTATEHPAPGHASLNPASIPTYPPPHVTTQPNTPSSQVPPPIQHTRTPPPPHAFSPYPPPPSISHLPSPYPYRPSSSMLSRYGASPSTTAIPAGSSELPEGVVLPPGWSLLPLQPPNPVMPNWGGPSQLFSNQARLSSNSTPDVPEAEERSEEEESEDDSDENGEEEDEEENGEGQDSDRREPARPAPESDEGEQADGPAPPNGKGRAVTMEEVSSSDDDSDE</sequence>
<keyword evidence="11" id="KW-0256">Endoplasmic reticulum</keyword>
<dbReference type="OrthoDB" id="7759664at2759"/>
<evidence type="ECO:0000256" key="3">
    <source>
        <dbReference type="ARBA" id="ARBA00004906"/>
    </source>
</evidence>
<dbReference type="EMBL" id="CALLCH030000006">
    <property type="protein sequence ID" value="CAI4212938.1"/>
    <property type="molecule type" value="Genomic_DNA"/>
</dbReference>
<dbReference type="PROSITE" id="PS50089">
    <property type="entry name" value="ZF_RING_2"/>
    <property type="match status" value="1"/>
</dbReference>
<evidence type="ECO:0000256" key="17">
    <source>
        <dbReference type="SAM" id="Phobius"/>
    </source>
</evidence>
<comment type="subcellular location">
    <subcellularLocation>
        <location evidence="2">Endoplasmic reticulum membrane</location>
        <topology evidence="2">Multi-pass membrane protein</topology>
    </subcellularLocation>
</comment>
<dbReference type="InterPro" id="IPR050731">
    <property type="entry name" value="HRD1_E3_ubiq-ligases"/>
</dbReference>
<feature type="transmembrane region" description="Helical" evidence="17">
    <location>
        <begin position="12"/>
        <end position="32"/>
    </location>
</feature>
<dbReference type="InterPro" id="IPR058051">
    <property type="entry name" value="Znf_RING_synoviolin"/>
</dbReference>
<feature type="compositionally biased region" description="Low complexity" evidence="16">
    <location>
        <begin position="639"/>
        <end position="648"/>
    </location>
</feature>
<dbReference type="GO" id="GO:0036503">
    <property type="term" value="P:ERAD pathway"/>
    <property type="evidence" value="ECO:0007669"/>
    <property type="project" value="TreeGrafter"/>
</dbReference>
<dbReference type="InterPro" id="IPR013083">
    <property type="entry name" value="Znf_RING/FYVE/PHD"/>
</dbReference>
<feature type="compositionally biased region" description="Polar residues" evidence="16">
    <location>
        <begin position="694"/>
        <end position="708"/>
    </location>
</feature>
<feature type="compositionally biased region" description="Acidic residues" evidence="16">
    <location>
        <begin position="711"/>
        <end position="742"/>
    </location>
</feature>
<evidence type="ECO:0000313" key="19">
    <source>
        <dbReference type="EMBL" id="CAI4212938.1"/>
    </source>
</evidence>
<feature type="region of interest" description="Disordered" evidence="16">
    <location>
        <begin position="685"/>
        <end position="789"/>
    </location>
</feature>
<reference evidence="19" key="1">
    <citation type="submission" date="2022-11" db="EMBL/GenBank/DDBJ databases">
        <authorList>
            <person name="Scott C."/>
            <person name="Bruce N."/>
        </authorList>
    </citation>
    <scope>NUCLEOTIDE SEQUENCE</scope>
</reference>
<comment type="pathway">
    <text evidence="3">Protein modification; protein ubiquitination.</text>
</comment>
<keyword evidence="7 17" id="KW-0812">Transmembrane</keyword>
<protein>
    <recommendedName>
        <fullName evidence="5">RING-type E3 ubiquitin transferase</fullName>
        <ecNumber evidence="5">2.3.2.27</ecNumber>
    </recommendedName>
</protein>
<evidence type="ECO:0000256" key="4">
    <source>
        <dbReference type="ARBA" id="ARBA00010089"/>
    </source>
</evidence>
<keyword evidence="6" id="KW-0808">Transferase</keyword>
<evidence type="ECO:0000256" key="11">
    <source>
        <dbReference type="ARBA" id="ARBA00022824"/>
    </source>
</evidence>
<comment type="caution">
    <text evidence="19">The sequence shown here is derived from an EMBL/GenBank/DDBJ whole genome shotgun (WGS) entry which is preliminary data.</text>
</comment>
<evidence type="ECO:0000259" key="18">
    <source>
        <dbReference type="PROSITE" id="PS50089"/>
    </source>
</evidence>
<evidence type="ECO:0000256" key="10">
    <source>
        <dbReference type="ARBA" id="ARBA00022786"/>
    </source>
</evidence>
<dbReference type="Proteomes" id="UP000838763">
    <property type="component" value="Unassembled WGS sequence"/>
</dbReference>
<keyword evidence="20" id="KW-1185">Reference proteome</keyword>
<dbReference type="SUPFAM" id="SSF57850">
    <property type="entry name" value="RING/U-box"/>
    <property type="match status" value="1"/>
</dbReference>
<dbReference type="AlphaFoldDB" id="A0A9P1M968"/>
<evidence type="ECO:0000256" key="9">
    <source>
        <dbReference type="ARBA" id="ARBA00022771"/>
    </source>
</evidence>
<feature type="region of interest" description="Disordered" evidence="16">
    <location>
        <begin position="224"/>
        <end position="259"/>
    </location>
</feature>
<evidence type="ECO:0000256" key="8">
    <source>
        <dbReference type="ARBA" id="ARBA00022723"/>
    </source>
</evidence>
<evidence type="ECO:0000313" key="20">
    <source>
        <dbReference type="Proteomes" id="UP000838763"/>
    </source>
</evidence>
<evidence type="ECO:0000256" key="12">
    <source>
        <dbReference type="ARBA" id="ARBA00022833"/>
    </source>
</evidence>
<dbReference type="PANTHER" id="PTHR22763:SF184">
    <property type="entry name" value="E3 UBIQUITIN-PROTEIN LIGASE SYNOVIOLIN"/>
    <property type="match status" value="1"/>
</dbReference>
<dbReference type="Pfam" id="PF25563">
    <property type="entry name" value="TPR_SYVN1_N"/>
    <property type="match status" value="1"/>
</dbReference>
<evidence type="ECO:0000256" key="5">
    <source>
        <dbReference type="ARBA" id="ARBA00012483"/>
    </source>
</evidence>
<keyword evidence="8" id="KW-0479">Metal-binding</keyword>
<evidence type="ECO:0000256" key="14">
    <source>
        <dbReference type="ARBA" id="ARBA00023136"/>
    </source>
</evidence>
<dbReference type="PANTHER" id="PTHR22763">
    <property type="entry name" value="RING ZINC FINGER PROTEIN"/>
    <property type="match status" value="1"/>
</dbReference>
<feature type="domain" description="RING-type" evidence="18">
    <location>
        <begin position="356"/>
        <end position="408"/>
    </location>
</feature>
<feature type="compositionally biased region" description="Pro residues" evidence="16">
    <location>
        <begin position="603"/>
        <end position="638"/>
    </location>
</feature>
<feature type="region of interest" description="Disordered" evidence="16">
    <location>
        <begin position="554"/>
        <end position="664"/>
    </location>
</feature>
<feature type="compositionally biased region" description="Polar residues" evidence="16">
    <location>
        <begin position="593"/>
        <end position="602"/>
    </location>
</feature>
<gene>
    <name evidence="19" type="ORF">PPNO1_LOCUS2688</name>
</gene>
<keyword evidence="14 17" id="KW-0472">Membrane</keyword>
<dbReference type="GO" id="GO:0061630">
    <property type="term" value="F:ubiquitin protein ligase activity"/>
    <property type="evidence" value="ECO:0007669"/>
    <property type="project" value="UniProtKB-EC"/>
</dbReference>
<dbReference type="InterPro" id="IPR024766">
    <property type="entry name" value="Znf_RING_H2"/>
</dbReference>
<keyword evidence="9 15" id="KW-0863">Zinc-finger</keyword>
<proteinExistence type="inferred from homology"/>
<comment type="similarity">
    <text evidence="4">Belongs to the HRD1 family.</text>
</comment>
<feature type="compositionally biased region" description="Polar residues" evidence="16">
    <location>
        <begin position="424"/>
        <end position="450"/>
    </location>
</feature>
<dbReference type="EC" id="2.3.2.27" evidence="5"/>
<feature type="compositionally biased region" description="Low complexity" evidence="16">
    <location>
        <begin position="554"/>
        <end position="568"/>
    </location>
</feature>
<organism evidence="19 20">
    <name type="scientific">Parascedosporium putredinis</name>
    <dbReference type="NCBI Taxonomy" id="1442378"/>
    <lineage>
        <taxon>Eukaryota</taxon>
        <taxon>Fungi</taxon>
        <taxon>Dikarya</taxon>
        <taxon>Ascomycota</taxon>
        <taxon>Pezizomycotina</taxon>
        <taxon>Sordariomycetes</taxon>
        <taxon>Hypocreomycetidae</taxon>
        <taxon>Microascales</taxon>
        <taxon>Microascaceae</taxon>
        <taxon>Parascedosporium</taxon>
    </lineage>
</organism>
<dbReference type="GO" id="GO:0043161">
    <property type="term" value="P:proteasome-mediated ubiquitin-dependent protein catabolic process"/>
    <property type="evidence" value="ECO:0007669"/>
    <property type="project" value="TreeGrafter"/>
</dbReference>
<keyword evidence="12" id="KW-0862">Zinc</keyword>
<dbReference type="InterPro" id="IPR057992">
    <property type="entry name" value="TPR_SYVN1_N"/>
</dbReference>
<feature type="transmembrane region" description="Helical" evidence="17">
    <location>
        <begin position="108"/>
        <end position="128"/>
    </location>
</feature>
<dbReference type="CDD" id="cd16479">
    <property type="entry name" value="RING-H2_synoviolin"/>
    <property type="match status" value="1"/>
</dbReference>
<accession>A0A9P1M968</accession>
<name>A0A9P1M968_9PEZI</name>
<keyword evidence="10" id="KW-0833">Ubl conjugation pathway</keyword>
<feature type="transmembrane region" description="Helical" evidence="17">
    <location>
        <begin position="288"/>
        <end position="307"/>
    </location>
</feature>
<feature type="compositionally biased region" description="Low complexity" evidence="16">
    <location>
        <begin position="462"/>
        <end position="486"/>
    </location>
</feature>
<dbReference type="Pfam" id="PF12678">
    <property type="entry name" value="zf-rbx1"/>
    <property type="match status" value="1"/>
</dbReference>
<keyword evidence="13 17" id="KW-1133">Transmembrane helix</keyword>
<evidence type="ECO:0000256" key="16">
    <source>
        <dbReference type="SAM" id="MobiDB-lite"/>
    </source>
</evidence>
<dbReference type="GO" id="GO:0005789">
    <property type="term" value="C:endoplasmic reticulum membrane"/>
    <property type="evidence" value="ECO:0007669"/>
    <property type="project" value="UniProtKB-SubCell"/>
</dbReference>
<evidence type="ECO:0000256" key="13">
    <source>
        <dbReference type="ARBA" id="ARBA00022989"/>
    </source>
</evidence>
<feature type="region of interest" description="Disordered" evidence="16">
    <location>
        <begin position="418"/>
        <end position="486"/>
    </location>
</feature>
<evidence type="ECO:0000256" key="6">
    <source>
        <dbReference type="ARBA" id="ARBA00022679"/>
    </source>
</evidence>
<feature type="transmembrane region" description="Helical" evidence="17">
    <location>
        <begin position="44"/>
        <end position="70"/>
    </location>
</feature>
<dbReference type="GO" id="GO:0008270">
    <property type="term" value="F:zinc ion binding"/>
    <property type="evidence" value="ECO:0007669"/>
    <property type="project" value="UniProtKB-KW"/>
</dbReference>
<dbReference type="Gene3D" id="3.30.40.10">
    <property type="entry name" value="Zinc/RING finger domain, C3HC4 (zinc finger)"/>
    <property type="match status" value="1"/>
</dbReference>
<feature type="compositionally biased region" description="Basic and acidic residues" evidence="16">
    <location>
        <begin position="224"/>
        <end position="257"/>
    </location>
</feature>
<comment type="catalytic activity">
    <reaction evidence="1">
        <text>S-ubiquitinyl-[E2 ubiquitin-conjugating enzyme]-L-cysteine + [acceptor protein]-L-lysine = [E2 ubiquitin-conjugating enzyme]-L-cysteine + N(6)-ubiquitinyl-[acceptor protein]-L-lysine.</text>
        <dbReference type="EC" id="2.3.2.27"/>
    </reaction>
</comment>
<evidence type="ECO:0000256" key="15">
    <source>
        <dbReference type="PROSITE-ProRule" id="PRU00175"/>
    </source>
</evidence>
<evidence type="ECO:0000256" key="1">
    <source>
        <dbReference type="ARBA" id="ARBA00000900"/>
    </source>
</evidence>
<dbReference type="InterPro" id="IPR001841">
    <property type="entry name" value="Znf_RING"/>
</dbReference>
<evidence type="ECO:0000256" key="7">
    <source>
        <dbReference type="ARBA" id="ARBA00022692"/>
    </source>
</evidence>
<dbReference type="SMART" id="SM00184">
    <property type="entry name" value="RING"/>
    <property type="match status" value="1"/>
</dbReference>